<comment type="caution">
    <text evidence="2">The sequence shown here is derived from an EMBL/GenBank/DDBJ whole genome shotgun (WGS) entry which is preliminary data.</text>
</comment>
<gene>
    <name evidence="2" type="ORF">ONZ51_g1979</name>
</gene>
<feature type="region of interest" description="Disordered" evidence="1">
    <location>
        <begin position="122"/>
        <end position="161"/>
    </location>
</feature>
<reference evidence="2" key="1">
    <citation type="submission" date="2022-11" db="EMBL/GenBank/DDBJ databases">
        <title>Genome Sequence of Cubamyces cubensis.</title>
        <authorList>
            <person name="Buettner E."/>
        </authorList>
    </citation>
    <scope>NUCLEOTIDE SEQUENCE</scope>
    <source>
        <strain evidence="2">MPL-01</strain>
    </source>
</reference>
<keyword evidence="3" id="KW-1185">Reference proteome</keyword>
<dbReference type="EMBL" id="JAPEVG010000029">
    <property type="protein sequence ID" value="KAJ8494994.1"/>
    <property type="molecule type" value="Genomic_DNA"/>
</dbReference>
<evidence type="ECO:0000313" key="3">
    <source>
        <dbReference type="Proteomes" id="UP001215151"/>
    </source>
</evidence>
<proteinExistence type="predicted"/>
<name>A0AAD7XCG3_9APHY</name>
<evidence type="ECO:0000256" key="1">
    <source>
        <dbReference type="SAM" id="MobiDB-lite"/>
    </source>
</evidence>
<accession>A0AAD7XCG3</accession>
<dbReference type="AlphaFoldDB" id="A0AAD7XCG3"/>
<feature type="compositionally biased region" description="Low complexity" evidence="1">
    <location>
        <begin position="147"/>
        <end position="161"/>
    </location>
</feature>
<protein>
    <submittedName>
        <fullName evidence="2">Uncharacterized protein</fullName>
    </submittedName>
</protein>
<organism evidence="2 3">
    <name type="scientific">Trametes cubensis</name>
    <dbReference type="NCBI Taxonomy" id="1111947"/>
    <lineage>
        <taxon>Eukaryota</taxon>
        <taxon>Fungi</taxon>
        <taxon>Dikarya</taxon>
        <taxon>Basidiomycota</taxon>
        <taxon>Agaricomycotina</taxon>
        <taxon>Agaricomycetes</taxon>
        <taxon>Polyporales</taxon>
        <taxon>Polyporaceae</taxon>
        <taxon>Trametes</taxon>
    </lineage>
</organism>
<evidence type="ECO:0000313" key="2">
    <source>
        <dbReference type="EMBL" id="KAJ8494994.1"/>
    </source>
</evidence>
<sequence length="337" mass="37074">MTTYTRAMMPQYSPADPRPVRARKGTRSTGYYTIQKARVLQTMSLRCAASSLEPFLGTYRIVWDSESNYDPRDVLFAGPDRDPSDGLLTLSRPQHAHAWPKEPAPASSVVLRLCDSFIGTNRTASTLKPSPRPVLTSESSSSLGVGAPSQSTSSLLSSSPAPSPLSPSFTSSFVSPLQSRSSASSSSLSTAASSSSRTGHAARARSFWRFDWDPSFPRLGFRFEGMDLTAARGHTLSFSHIRDDRGHPFAVVELRPTGWDDGEGDGVEEVMDNDEVGEEWASHRAVRRKRVFARKRQSYITVVAKRVQDQYSREGLSEAERERLGMVELDGMGSPFD</sequence>
<feature type="region of interest" description="Disordered" evidence="1">
    <location>
        <begin position="1"/>
        <end position="26"/>
    </location>
</feature>
<dbReference type="Proteomes" id="UP001215151">
    <property type="component" value="Unassembled WGS sequence"/>
</dbReference>